<dbReference type="EMBL" id="JAGPYM010000025">
    <property type="protein sequence ID" value="KAH6880761.1"/>
    <property type="molecule type" value="Genomic_DNA"/>
</dbReference>
<comment type="caution">
    <text evidence="2">The sequence shown here is derived from an EMBL/GenBank/DDBJ whole genome shotgun (WGS) entry which is preliminary data.</text>
</comment>
<keyword evidence="1" id="KW-0472">Membrane</keyword>
<name>A0A9P8VZG8_9HYPO</name>
<evidence type="ECO:0000256" key="1">
    <source>
        <dbReference type="SAM" id="Phobius"/>
    </source>
</evidence>
<reference evidence="2 3" key="1">
    <citation type="journal article" date="2021" name="Nat. Commun.">
        <title>Genetic determinants of endophytism in the Arabidopsis root mycobiome.</title>
        <authorList>
            <person name="Mesny F."/>
            <person name="Miyauchi S."/>
            <person name="Thiergart T."/>
            <person name="Pickel B."/>
            <person name="Atanasova L."/>
            <person name="Karlsson M."/>
            <person name="Huettel B."/>
            <person name="Barry K.W."/>
            <person name="Haridas S."/>
            <person name="Chen C."/>
            <person name="Bauer D."/>
            <person name="Andreopoulos W."/>
            <person name="Pangilinan J."/>
            <person name="LaButti K."/>
            <person name="Riley R."/>
            <person name="Lipzen A."/>
            <person name="Clum A."/>
            <person name="Drula E."/>
            <person name="Henrissat B."/>
            <person name="Kohler A."/>
            <person name="Grigoriev I.V."/>
            <person name="Martin F.M."/>
            <person name="Hacquard S."/>
        </authorList>
    </citation>
    <scope>NUCLEOTIDE SEQUENCE [LARGE SCALE GENOMIC DNA]</scope>
    <source>
        <strain evidence="2 3">MPI-CAGE-CH-0241</strain>
    </source>
</reference>
<keyword evidence="1" id="KW-0812">Transmembrane</keyword>
<dbReference type="Proteomes" id="UP000777438">
    <property type="component" value="Unassembled WGS sequence"/>
</dbReference>
<protein>
    <submittedName>
        <fullName evidence="2">Uncharacterized protein</fullName>
    </submittedName>
</protein>
<evidence type="ECO:0000313" key="3">
    <source>
        <dbReference type="Proteomes" id="UP000777438"/>
    </source>
</evidence>
<evidence type="ECO:0000313" key="2">
    <source>
        <dbReference type="EMBL" id="KAH6880761.1"/>
    </source>
</evidence>
<dbReference type="AlphaFoldDB" id="A0A9P8VZG8"/>
<keyword evidence="3" id="KW-1185">Reference proteome</keyword>
<organism evidence="2 3">
    <name type="scientific">Thelonectria olida</name>
    <dbReference type="NCBI Taxonomy" id="1576542"/>
    <lineage>
        <taxon>Eukaryota</taxon>
        <taxon>Fungi</taxon>
        <taxon>Dikarya</taxon>
        <taxon>Ascomycota</taxon>
        <taxon>Pezizomycotina</taxon>
        <taxon>Sordariomycetes</taxon>
        <taxon>Hypocreomycetidae</taxon>
        <taxon>Hypocreales</taxon>
        <taxon>Nectriaceae</taxon>
        <taxon>Thelonectria</taxon>
    </lineage>
</organism>
<sequence length="161" mass="17533">MSRPLLQDHDDVPLADFSQRSSDIGGAYISRQAEESIYLTGLLNADANGAAESTPRARVEPKQDTSWVSKTRKSLAGWRVGALYFVLGALISLILNIVLAVWVPTMDSFRYGIGVLWGAIFVDDTGEGQDRVGHCCFTSSLVKRPKPGLLYAGRGVTCKKE</sequence>
<gene>
    <name evidence="2" type="ORF">B0T10DRAFT_495197</name>
</gene>
<keyword evidence="1" id="KW-1133">Transmembrane helix</keyword>
<proteinExistence type="predicted"/>
<accession>A0A9P8VZG8</accession>
<feature type="transmembrane region" description="Helical" evidence="1">
    <location>
        <begin position="82"/>
        <end position="103"/>
    </location>
</feature>